<keyword evidence="5 7" id="KW-0472">Membrane</keyword>
<sequence>MPVTPTAVRHRTDYRLLLPACTAWAVTATVLGLAPDRHPAVLAAALVAAAVSPVLLRGGGTRRKAHRLAAAVLLTAATAATTTVLHTADLHRGPLPALARPPVPPTAAPSVRAGPRADGDQRDTAEQPRKEDTATPEITVELTVTGDPKQHGPHTRGSSLSRPTLTVPALVTEVRAAPARLGGPAPPPIATRTPVTLLIRSPQDYPWQRLIPSTGLELRAEVLPEQPPAAGRAGRVGTDSAALLVPQGLPRITDRPNLPQRLAAQLRKGLRDACDHLPPDVRGLLPGLVVGDVSRLPDDLSDAFRATDLGHLVAVSGANLAIVLAVLVGGAPSEPDAPGRGGLAGLLGLSFRTTALFGTVLTLAFVTVCRPDPSVLRAAATGLIGLLALATGRPRRGVPALAGAVLVLILVDPHLARSYGFLLSSLATAGLLVLGPRWTAALRARRWPHHLASAVGATAAAQALCSPVTILLAPRVSLVGVPCNLLAEIAVAPATLLGFAALAIAPLWKGAAEFLTDLAALPAGWLVAVARRGAALPGAELGWPAGPFGAALLVVVIVSLAWSVPPLLAGHRARGRRTRALVALAVALALPLVLLRPAPVVRLATGWPAPGWRMAMCDIGQGDMTVLSVEPGTAVVVDAGPDPKTADACLRSLGVTRVPVLILTHFHADHAEGIPGVLRGRSVGSIEVTGSGEPDGERSRVLRWAAAGGVPVVRAQRGERRTAGAELAWEVLWPASPSAPGAEGPNNSSIAILALLGPPAAALRVALIGDLEPPAQAALLALGALPRPPPRAGAPARQSERGAAGGGPTPGDGKEADRVVPAEEAGNAGRSTGPSGPGPPQGTGPPRVGRVDVLKVAHHGSANQDWALMAAFRPRLALISCGVGNPYGHPAPQTVAGLRALGATVVRTDDSGDIAVLGDSRTLAVATRSRSGHG</sequence>
<feature type="transmembrane region" description="Helical" evidence="7">
    <location>
        <begin position="16"/>
        <end position="34"/>
    </location>
</feature>
<dbReference type="RefSeq" id="WP_344550034.1">
    <property type="nucleotide sequence ID" value="NZ_BAAANS010000002.1"/>
</dbReference>
<dbReference type="InterPro" id="IPR001279">
    <property type="entry name" value="Metallo-B-lactamas"/>
</dbReference>
<dbReference type="PANTHER" id="PTHR30619:SF1">
    <property type="entry name" value="RECOMBINATION PROTEIN 2"/>
    <property type="match status" value="1"/>
</dbReference>
<reference evidence="11" key="1">
    <citation type="journal article" date="2019" name="Int. J. Syst. Evol. Microbiol.">
        <title>The Global Catalogue of Microorganisms (GCM) 10K type strain sequencing project: providing services to taxonomists for standard genome sequencing and annotation.</title>
        <authorList>
            <consortium name="The Broad Institute Genomics Platform"/>
            <consortium name="The Broad Institute Genome Sequencing Center for Infectious Disease"/>
            <person name="Wu L."/>
            <person name="Ma J."/>
        </authorList>
    </citation>
    <scope>NUCLEOTIDE SEQUENCE [LARGE SCALE GENOMIC DNA]</scope>
    <source>
        <strain evidence="11">JCM 14559</strain>
    </source>
</reference>
<feature type="transmembrane region" description="Helical" evidence="7">
    <location>
        <begin position="546"/>
        <end position="568"/>
    </location>
</feature>
<dbReference type="InterPro" id="IPR036866">
    <property type="entry name" value="RibonucZ/Hydroxyglut_hydro"/>
</dbReference>
<keyword evidence="2" id="KW-1003">Cell membrane</keyword>
<feature type="transmembrane region" description="Helical" evidence="7">
    <location>
        <begin position="485"/>
        <end position="507"/>
    </location>
</feature>
<comment type="subcellular location">
    <subcellularLocation>
        <location evidence="1">Cell membrane</location>
        <topology evidence="1">Multi-pass membrane protein</topology>
    </subcellularLocation>
</comment>
<feature type="transmembrane region" description="Helical" evidence="7">
    <location>
        <begin position="451"/>
        <end position="473"/>
    </location>
</feature>
<dbReference type="PANTHER" id="PTHR30619">
    <property type="entry name" value="DNA INTERNALIZATION/COMPETENCE PROTEIN COMEC/REC2"/>
    <property type="match status" value="1"/>
</dbReference>
<evidence type="ECO:0000256" key="5">
    <source>
        <dbReference type="ARBA" id="ARBA00023136"/>
    </source>
</evidence>
<dbReference type="NCBIfam" id="TIGR00360">
    <property type="entry name" value="ComEC_N-term"/>
    <property type="match status" value="1"/>
</dbReference>
<feature type="transmembrane region" description="Helical" evidence="7">
    <location>
        <begin position="40"/>
        <end position="56"/>
    </location>
</feature>
<evidence type="ECO:0000256" key="6">
    <source>
        <dbReference type="SAM" id="MobiDB-lite"/>
    </source>
</evidence>
<keyword evidence="11" id="KW-1185">Reference proteome</keyword>
<evidence type="ECO:0000313" key="10">
    <source>
        <dbReference type="EMBL" id="GAA2085450.1"/>
    </source>
</evidence>
<evidence type="ECO:0000256" key="7">
    <source>
        <dbReference type="SAM" id="Phobius"/>
    </source>
</evidence>
<dbReference type="InterPro" id="IPR052159">
    <property type="entry name" value="Competence_DNA_uptake"/>
</dbReference>
<keyword evidence="3 7" id="KW-0812">Transmembrane</keyword>
<evidence type="ECO:0000256" key="1">
    <source>
        <dbReference type="ARBA" id="ARBA00004651"/>
    </source>
</evidence>
<organism evidence="10 11">
    <name type="scientific">Kitasatospora saccharophila</name>
    <dbReference type="NCBI Taxonomy" id="407973"/>
    <lineage>
        <taxon>Bacteria</taxon>
        <taxon>Bacillati</taxon>
        <taxon>Actinomycetota</taxon>
        <taxon>Actinomycetes</taxon>
        <taxon>Kitasatosporales</taxon>
        <taxon>Streptomycetaceae</taxon>
        <taxon>Kitasatospora</taxon>
    </lineage>
</organism>
<evidence type="ECO:0000313" key="11">
    <source>
        <dbReference type="Proteomes" id="UP001500897"/>
    </source>
</evidence>
<evidence type="ECO:0000256" key="4">
    <source>
        <dbReference type="ARBA" id="ARBA00022989"/>
    </source>
</evidence>
<feature type="transmembrane region" description="Helical" evidence="7">
    <location>
        <begin position="398"/>
        <end position="415"/>
    </location>
</feature>
<name>A0ABP5HS59_9ACTN</name>
<feature type="transmembrane region" description="Helical" evidence="7">
    <location>
        <begin position="374"/>
        <end position="391"/>
    </location>
</feature>
<protein>
    <recommendedName>
        <fullName evidence="12">Competence protein ComEC</fullName>
    </recommendedName>
</protein>
<feature type="region of interest" description="Disordered" evidence="6">
    <location>
        <begin position="93"/>
        <end position="164"/>
    </location>
</feature>
<proteinExistence type="predicted"/>
<dbReference type="EMBL" id="BAAANS010000002">
    <property type="protein sequence ID" value="GAA2085450.1"/>
    <property type="molecule type" value="Genomic_DNA"/>
</dbReference>
<evidence type="ECO:0000259" key="9">
    <source>
        <dbReference type="Pfam" id="PF03772"/>
    </source>
</evidence>
<dbReference type="Gene3D" id="3.60.15.10">
    <property type="entry name" value="Ribonuclease Z/Hydroxyacylglutathione hydrolase-like"/>
    <property type="match status" value="1"/>
</dbReference>
<feature type="domain" description="ComEC/Rec2-related protein" evidence="9">
    <location>
        <begin position="288"/>
        <end position="562"/>
    </location>
</feature>
<evidence type="ECO:0000256" key="3">
    <source>
        <dbReference type="ARBA" id="ARBA00022692"/>
    </source>
</evidence>
<feature type="transmembrane region" description="Helical" evidence="7">
    <location>
        <begin position="421"/>
        <end position="439"/>
    </location>
</feature>
<feature type="compositionally biased region" description="Basic and acidic residues" evidence="6">
    <location>
        <begin position="812"/>
        <end position="821"/>
    </location>
</feature>
<dbReference type="Pfam" id="PF00753">
    <property type="entry name" value="Lactamase_B"/>
    <property type="match status" value="1"/>
</dbReference>
<feature type="transmembrane region" description="Helical" evidence="7">
    <location>
        <begin position="580"/>
        <end position="598"/>
    </location>
</feature>
<feature type="transmembrane region" description="Helical" evidence="7">
    <location>
        <begin position="343"/>
        <end position="368"/>
    </location>
</feature>
<gene>
    <name evidence="10" type="ORF">GCM10009759_05220</name>
</gene>
<dbReference type="InterPro" id="IPR004477">
    <property type="entry name" value="ComEC_N"/>
</dbReference>
<feature type="transmembrane region" description="Helical" evidence="7">
    <location>
        <begin position="309"/>
        <end position="331"/>
    </location>
</feature>
<keyword evidence="4 7" id="KW-1133">Transmembrane helix</keyword>
<accession>A0ABP5HS59</accession>
<evidence type="ECO:0000256" key="2">
    <source>
        <dbReference type="ARBA" id="ARBA00022475"/>
    </source>
</evidence>
<evidence type="ECO:0000259" key="8">
    <source>
        <dbReference type="Pfam" id="PF00753"/>
    </source>
</evidence>
<dbReference type="Pfam" id="PF03772">
    <property type="entry name" value="Competence"/>
    <property type="match status" value="1"/>
</dbReference>
<feature type="domain" description="Metallo-beta-lactamase" evidence="8">
    <location>
        <begin position="620"/>
        <end position="705"/>
    </location>
</feature>
<comment type="caution">
    <text evidence="10">The sequence shown here is derived from an EMBL/GenBank/DDBJ whole genome shotgun (WGS) entry which is preliminary data.</text>
</comment>
<dbReference type="Proteomes" id="UP001500897">
    <property type="component" value="Unassembled WGS sequence"/>
</dbReference>
<feature type="compositionally biased region" description="Basic and acidic residues" evidence="6">
    <location>
        <begin position="115"/>
        <end position="133"/>
    </location>
</feature>
<dbReference type="SUPFAM" id="SSF56281">
    <property type="entry name" value="Metallo-hydrolase/oxidoreductase"/>
    <property type="match status" value="1"/>
</dbReference>
<evidence type="ECO:0008006" key="12">
    <source>
        <dbReference type="Google" id="ProtNLM"/>
    </source>
</evidence>
<feature type="region of interest" description="Disordered" evidence="6">
    <location>
        <begin position="785"/>
        <end position="848"/>
    </location>
</feature>